<dbReference type="RefSeq" id="WP_189103426.1">
    <property type="nucleotide sequence ID" value="NZ_BMND01000041.1"/>
</dbReference>
<feature type="compositionally biased region" description="Low complexity" evidence="1">
    <location>
        <begin position="140"/>
        <end position="151"/>
    </location>
</feature>
<dbReference type="GeneID" id="301551705"/>
<feature type="compositionally biased region" description="Low complexity" evidence="1">
    <location>
        <begin position="200"/>
        <end position="212"/>
    </location>
</feature>
<gene>
    <name evidence="2" type="ORF">GCM10012285_60280</name>
</gene>
<accession>A0ABQ2K027</accession>
<dbReference type="EMBL" id="BMND01000041">
    <property type="protein sequence ID" value="GGN61413.1"/>
    <property type="molecule type" value="Genomic_DNA"/>
</dbReference>
<reference evidence="3" key="1">
    <citation type="journal article" date="2019" name="Int. J. Syst. Evol. Microbiol.">
        <title>The Global Catalogue of Microorganisms (GCM) 10K type strain sequencing project: providing services to taxonomists for standard genome sequencing and annotation.</title>
        <authorList>
            <consortium name="The Broad Institute Genomics Platform"/>
            <consortium name="The Broad Institute Genome Sequencing Center for Infectious Disease"/>
            <person name="Wu L."/>
            <person name="Ma J."/>
        </authorList>
    </citation>
    <scope>NUCLEOTIDE SEQUENCE [LARGE SCALE GENOMIC DNA]</scope>
    <source>
        <strain evidence="3">CGMCC 4.7323</strain>
    </source>
</reference>
<evidence type="ECO:0000313" key="2">
    <source>
        <dbReference type="EMBL" id="GGN61413.1"/>
    </source>
</evidence>
<evidence type="ECO:0000313" key="3">
    <source>
        <dbReference type="Proteomes" id="UP000600080"/>
    </source>
</evidence>
<organism evidence="2 3">
    <name type="scientific">Streptomyces kronopolitis</name>
    <dbReference type="NCBI Taxonomy" id="1612435"/>
    <lineage>
        <taxon>Bacteria</taxon>
        <taxon>Bacillati</taxon>
        <taxon>Actinomycetota</taxon>
        <taxon>Actinomycetes</taxon>
        <taxon>Kitasatosporales</taxon>
        <taxon>Streptomycetaceae</taxon>
        <taxon>Streptomyces</taxon>
    </lineage>
</organism>
<comment type="caution">
    <text evidence="2">The sequence shown here is derived from an EMBL/GenBank/DDBJ whole genome shotgun (WGS) entry which is preliminary data.</text>
</comment>
<feature type="region of interest" description="Disordered" evidence="1">
    <location>
        <begin position="127"/>
        <end position="181"/>
    </location>
</feature>
<name>A0ABQ2K027_9ACTN</name>
<sequence>MHYATTKSHTTELHRQDAGKVKGYCGKFAPNPVDPAAASMGLAARTMRTCRKCDEIAEDRRRAELSLADGLFVTEMAASSAPVVAEESLFGAEDLADLYVAPKRRQPRPPTTPDDGGLFGDAELAAAQSEAEQADDEDAPAPLTDADTAGADARDRTVDRADLAAERDRSARVQAQMDRQDARKVVPTLGWSDQVHAGMRAAAAGRGPADAGLSGQRPGGTPLTGAESRRPACRIALQDPRLRSGHPSGRDRSVVYFSRWVGRWQAPNNRKPRTLGAPMANLAEPFVLRYFLTLSPDGLARVWDGATLDLADNATGAGPYETLWLTDGLEHGRRDLLRPEHVAGRRHPRGALAVPIPAVRHRDGAPLRLRPG</sequence>
<feature type="region of interest" description="Disordered" evidence="1">
    <location>
        <begin position="101"/>
        <end position="120"/>
    </location>
</feature>
<feature type="compositionally biased region" description="Basic and acidic residues" evidence="1">
    <location>
        <begin position="152"/>
        <end position="171"/>
    </location>
</feature>
<dbReference type="Proteomes" id="UP000600080">
    <property type="component" value="Unassembled WGS sequence"/>
</dbReference>
<protein>
    <submittedName>
        <fullName evidence="2">Uncharacterized protein</fullName>
    </submittedName>
</protein>
<proteinExistence type="predicted"/>
<feature type="region of interest" description="Disordered" evidence="1">
    <location>
        <begin position="200"/>
        <end position="229"/>
    </location>
</feature>
<evidence type="ECO:0000256" key="1">
    <source>
        <dbReference type="SAM" id="MobiDB-lite"/>
    </source>
</evidence>
<keyword evidence="3" id="KW-1185">Reference proteome</keyword>